<sequence length="90" mass="10435">MEDQDHKTPSDPSWFEKKANLRLMIIGLIVVCIGLLLAEFTFENDHAHFPKYENIFGFQAMFGFVAFVVIVFLGMGLRLIIERDEDYYDG</sequence>
<protein>
    <recommendedName>
        <fullName evidence="4">DUF3098 domain-containing protein</fullName>
    </recommendedName>
</protein>
<gene>
    <name evidence="2" type="ORF">MFFC18_41480</name>
</gene>
<dbReference type="STRING" id="980251.GCA_001642875_00724"/>
<name>A0A5B9PNV0_9BACT</name>
<organism evidence="2 3">
    <name type="scientific">Mariniblastus fucicola</name>
    <dbReference type="NCBI Taxonomy" id="980251"/>
    <lineage>
        <taxon>Bacteria</taxon>
        <taxon>Pseudomonadati</taxon>
        <taxon>Planctomycetota</taxon>
        <taxon>Planctomycetia</taxon>
        <taxon>Pirellulales</taxon>
        <taxon>Pirellulaceae</taxon>
        <taxon>Mariniblastus</taxon>
    </lineage>
</organism>
<dbReference type="KEGG" id="mff:MFFC18_41480"/>
<keyword evidence="1" id="KW-1133">Transmembrane helix</keyword>
<reference evidence="2 3" key="1">
    <citation type="submission" date="2019-08" db="EMBL/GenBank/DDBJ databases">
        <title>Deep-cultivation of Planctomycetes and their phenomic and genomic characterization uncovers novel biology.</title>
        <authorList>
            <person name="Wiegand S."/>
            <person name="Jogler M."/>
            <person name="Boedeker C."/>
            <person name="Pinto D."/>
            <person name="Vollmers J."/>
            <person name="Rivas-Marin E."/>
            <person name="Kohn T."/>
            <person name="Peeters S.H."/>
            <person name="Heuer A."/>
            <person name="Rast P."/>
            <person name="Oberbeckmann S."/>
            <person name="Bunk B."/>
            <person name="Jeske O."/>
            <person name="Meyerdierks A."/>
            <person name="Storesund J.E."/>
            <person name="Kallscheuer N."/>
            <person name="Luecker S."/>
            <person name="Lage O.M."/>
            <person name="Pohl T."/>
            <person name="Merkel B.J."/>
            <person name="Hornburger P."/>
            <person name="Mueller R.-W."/>
            <person name="Bruemmer F."/>
            <person name="Labrenz M."/>
            <person name="Spormann A.M."/>
            <person name="Op den Camp H."/>
            <person name="Overmann J."/>
            <person name="Amann R."/>
            <person name="Jetten M.S.M."/>
            <person name="Mascher T."/>
            <person name="Medema M.H."/>
            <person name="Devos D.P."/>
            <person name="Kaster A.-K."/>
            <person name="Ovreas L."/>
            <person name="Rohde M."/>
            <person name="Galperin M.Y."/>
            <person name="Jogler C."/>
        </authorList>
    </citation>
    <scope>NUCLEOTIDE SEQUENCE [LARGE SCALE GENOMIC DNA]</scope>
    <source>
        <strain evidence="2 3">FC18</strain>
    </source>
</reference>
<dbReference type="EMBL" id="CP042912">
    <property type="protein sequence ID" value="QEG24231.1"/>
    <property type="molecule type" value="Genomic_DNA"/>
</dbReference>
<keyword evidence="1" id="KW-0812">Transmembrane</keyword>
<evidence type="ECO:0000313" key="3">
    <source>
        <dbReference type="Proteomes" id="UP000322214"/>
    </source>
</evidence>
<dbReference type="Proteomes" id="UP000322214">
    <property type="component" value="Chromosome"/>
</dbReference>
<evidence type="ECO:0000313" key="2">
    <source>
        <dbReference type="EMBL" id="QEG24231.1"/>
    </source>
</evidence>
<feature type="transmembrane region" description="Helical" evidence="1">
    <location>
        <begin position="21"/>
        <end position="38"/>
    </location>
</feature>
<keyword evidence="1" id="KW-0472">Membrane</keyword>
<proteinExistence type="predicted"/>
<feature type="transmembrane region" description="Helical" evidence="1">
    <location>
        <begin position="58"/>
        <end position="81"/>
    </location>
</feature>
<evidence type="ECO:0008006" key="4">
    <source>
        <dbReference type="Google" id="ProtNLM"/>
    </source>
</evidence>
<dbReference type="AlphaFoldDB" id="A0A5B9PNV0"/>
<accession>A0A5B9PNV0</accession>
<evidence type="ECO:0000256" key="1">
    <source>
        <dbReference type="SAM" id="Phobius"/>
    </source>
</evidence>
<dbReference type="RefSeq" id="WP_238381210.1">
    <property type="nucleotide sequence ID" value="NZ_CP042912.1"/>
</dbReference>
<keyword evidence="3" id="KW-1185">Reference proteome</keyword>